<gene>
    <name evidence="1" type="ORF">TCNE_LOCUS18223</name>
</gene>
<dbReference type="AlphaFoldDB" id="A0A183VBV3"/>
<evidence type="ECO:0000313" key="1">
    <source>
        <dbReference type="EMBL" id="VDM49544.1"/>
    </source>
</evidence>
<keyword evidence="2" id="KW-1185">Reference proteome</keyword>
<dbReference type="EMBL" id="UYWY01025262">
    <property type="protein sequence ID" value="VDM49544.1"/>
    <property type="molecule type" value="Genomic_DNA"/>
</dbReference>
<organism evidence="2 3">
    <name type="scientific">Toxocara canis</name>
    <name type="common">Canine roundworm</name>
    <dbReference type="NCBI Taxonomy" id="6265"/>
    <lineage>
        <taxon>Eukaryota</taxon>
        <taxon>Metazoa</taxon>
        <taxon>Ecdysozoa</taxon>
        <taxon>Nematoda</taxon>
        <taxon>Chromadorea</taxon>
        <taxon>Rhabditida</taxon>
        <taxon>Spirurina</taxon>
        <taxon>Ascaridomorpha</taxon>
        <taxon>Ascaridoidea</taxon>
        <taxon>Toxocaridae</taxon>
        <taxon>Toxocara</taxon>
    </lineage>
</organism>
<accession>A0A183VBV3</accession>
<name>A0A183VBV3_TOXCA</name>
<evidence type="ECO:0000313" key="2">
    <source>
        <dbReference type="Proteomes" id="UP000050794"/>
    </source>
</evidence>
<evidence type="ECO:0000313" key="3">
    <source>
        <dbReference type="WBParaSite" id="TCNE_0001822701-mRNA-1"/>
    </source>
</evidence>
<dbReference type="Proteomes" id="UP000050794">
    <property type="component" value="Unassembled WGS sequence"/>
</dbReference>
<reference evidence="3" key="1">
    <citation type="submission" date="2016-06" db="UniProtKB">
        <authorList>
            <consortium name="WormBaseParasite"/>
        </authorList>
    </citation>
    <scope>IDENTIFICATION</scope>
</reference>
<dbReference type="WBParaSite" id="TCNE_0001822701-mRNA-1">
    <property type="protein sequence ID" value="TCNE_0001822701-mRNA-1"/>
    <property type="gene ID" value="TCNE_0001822701"/>
</dbReference>
<reference evidence="1 2" key="2">
    <citation type="submission" date="2018-11" db="EMBL/GenBank/DDBJ databases">
        <authorList>
            <consortium name="Pathogen Informatics"/>
        </authorList>
    </citation>
    <scope>NUCLEOTIDE SEQUENCE [LARGE SCALE GENOMIC DNA]</scope>
</reference>
<sequence length="67" mass="8018">MWLEAIEKRRYQLAKDKPIKLKLTREYLAKVRPPKKRQVTKPQAGEWTFLELWQNAPLLPPTPHPSR</sequence>
<proteinExistence type="predicted"/>
<protein>
    <submittedName>
        <fullName evidence="3">Transposase</fullName>
    </submittedName>
</protein>